<dbReference type="Proteomes" id="UP000325313">
    <property type="component" value="Unassembled WGS sequence"/>
</dbReference>
<keyword evidence="2" id="KW-1133">Transmembrane helix</keyword>
<protein>
    <submittedName>
        <fullName evidence="3">Uncharacterized protein</fullName>
    </submittedName>
</protein>
<organism evidence="3 4">
    <name type="scientific">Puccinia graminis f. sp. tritici</name>
    <dbReference type="NCBI Taxonomy" id="56615"/>
    <lineage>
        <taxon>Eukaryota</taxon>
        <taxon>Fungi</taxon>
        <taxon>Dikarya</taxon>
        <taxon>Basidiomycota</taxon>
        <taxon>Pucciniomycotina</taxon>
        <taxon>Pucciniomycetes</taxon>
        <taxon>Pucciniales</taxon>
        <taxon>Pucciniaceae</taxon>
        <taxon>Puccinia</taxon>
    </lineage>
</organism>
<reference evidence="3 4" key="1">
    <citation type="submission" date="2019-05" db="EMBL/GenBank/DDBJ databases">
        <title>Emergence of the Ug99 lineage of the wheat stem rust pathogen through somatic hybridization.</title>
        <authorList>
            <person name="Li F."/>
            <person name="Upadhyaya N.M."/>
            <person name="Sperschneider J."/>
            <person name="Matny O."/>
            <person name="Nguyen-Phuc H."/>
            <person name="Mago R."/>
            <person name="Raley C."/>
            <person name="Miller M.E."/>
            <person name="Silverstein K.A.T."/>
            <person name="Henningsen E."/>
            <person name="Hirsch C.D."/>
            <person name="Visser B."/>
            <person name="Pretorius Z.A."/>
            <person name="Steffenson B.J."/>
            <person name="Schwessinger B."/>
            <person name="Dodds P.N."/>
            <person name="Figueroa M."/>
        </authorList>
    </citation>
    <scope>NUCLEOTIDE SEQUENCE [LARGE SCALE GENOMIC DNA]</scope>
    <source>
        <strain evidence="3 4">Ug99</strain>
    </source>
</reference>
<comment type="caution">
    <text evidence="3">The sequence shown here is derived from an EMBL/GenBank/DDBJ whole genome shotgun (WGS) entry which is preliminary data.</text>
</comment>
<feature type="region of interest" description="Disordered" evidence="1">
    <location>
        <begin position="105"/>
        <end position="126"/>
    </location>
</feature>
<dbReference type="EMBL" id="VDEP01000102">
    <property type="protein sequence ID" value="KAA1132044.1"/>
    <property type="molecule type" value="Genomic_DNA"/>
</dbReference>
<gene>
    <name evidence="3" type="ORF">PGTUg99_036408</name>
</gene>
<feature type="compositionally biased region" description="Basic and acidic residues" evidence="1">
    <location>
        <begin position="105"/>
        <end position="114"/>
    </location>
</feature>
<feature type="compositionally biased region" description="Low complexity" evidence="1">
    <location>
        <begin position="117"/>
        <end position="126"/>
    </location>
</feature>
<keyword evidence="2" id="KW-0812">Transmembrane</keyword>
<keyword evidence="2" id="KW-0472">Membrane</keyword>
<accession>A0A5B0S5V7</accession>
<dbReference type="AlphaFoldDB" id="A0A5B0S5V7"/>
<evidence type="ECO:0000313" key="4">
    <source>
        <dbReference type="Proteomes" id="UP000325313"/>
    </source>
</evidence>
<evidence type="ECO:0000256" key="1">
    <source>
        <dbReference type="SAM" id="MobiDB-lite"/>
    </source>
</evidence>
<feature type="transmembrane region" description="Helical" evidence="2">
    <location>
        <begin position="6"/>
        <end position="22"/>
    </location>
</feature>
<proteinExistence type="predicted"/>
<name>A0A5B0S5V7_PUCGR</name>
<sequence length="126" mass="13849">MLGLLGFVHLGLMVNLFLLMIVDVHAPRGCTKVCPICVKGEPNSRVRNLKWYGQEMIKPCGELHTPPNECDSQVPIRIYFCNLCEAIAWVPNGLCKGLHNGELPPDRLIQKPEPAEPAESGESGTS</sequence>
<evidence type="ECO:0000256" key="2">
    <source>
        <dbReference type="SAM" id="Phobius"/>
    </source>
</evidence>
<evidence type="ECO:0000313" key="3">
    <source>
        <dbReference type="EMBL" id="KAA1132044.1"/>
    </source>
</evidence>